<dbReference type="VEuPathDB" id="FungiDB:Malapachy_4014"/>
<proteinExistence type="predicted"/>
<accession>A0A0M9VPE7</accession>
<dbReference type="PROSITE" id="PS51462">
    <property type="entry name" value="NUDIX"/>
    <property type="match status" value="1"/>
</dbReference>
<keyword evidence="3" id="KW-1185">Reference proteome</keyword>
<dbReference type="GO" id="GO:0005783">
    <property type="term" value="C:endoplasmic reticulum"/>
    <property type="evidence" value="ECO:0007669"/>
    <property type="project" value="TreeGrafter"/>
</dbReference>
<dbReference type="EMBL" id="LGAV01000004">
    <property type="protein sequence ID" value="KOS14349.1"/>
    <property type="molecule type" value="Genomic_DNA"/>
</dbReference>
<name>A0A0M9VPE7_9BASI</name>
<comment type="caution">
    <text evidence="2">The sequence shown here is derived from an EMBL/GenBank/DDBJ whole genome shotgun (WGS) entry which is preliminary data.</text>
</comment>
<dbReference type="AlphaFoldDB" id="A0A0M9VPE7"/>
<organism evidence="2 3">
    <name type="scientific">Malassezia pachydermatis</name>
    <dbReference type="NCBI Taxonomy" id="77020"/>
    <lineage>
        <taxon>Eukaryota</taxon>
        <taxon>Fungi</taxon>
        <taxon>Dikarya</taxon>
        <taxon>Basidiomycota</taxon>
        <taxon>Ustilaginomycotina</taxon>
        <taxon>Malasseziomycetes</taxon>
        <taxon>Malasseziales</taxon>
        <taxon>Malasseziaceae</taxon>
        <taxon>Malassezia</taxon>
    </lineage>
</organism>
<sequence>MVVTLFEPERNAWLSKMPLNKNVTVNGLSPLFPVAACDDAGDVCLITTGEGEINAASSMSALVYSPAFNLSQTYFVVNGIAGINPEMGTLGSVGFPRYAIQVGLQYGLDARQMPQNWTYSFWNYGTDKPGASAAWYYGTELFEVNTNLRDKVFDLIKDVRLNDTEPAQKNRARYPSSPANATPTVFKGDVTTSDLYFGGHVFGEMVSNLTATLTNNTGSYALTAQEDNAVLEVLTRAHKAGFVDYGRAIMYRSASDFDRAPDAKDDFETFIWTTKQDDLIVPSLENLYIVGRPIVDAIVGNWTQWAQGVPPQNGTAYGDVFGTLLSLRAVEWIDPSGKHRQWESADRRTRKGDTDAVAILTVIKRPSTPPHTLLVSQFRPPVGQVVIELPAGLIDAGEEGEEGAKRAALRELAEETGYSSEAQGATVSVRSISDIIHNDPGLTGANMKLCIIDIALEDDAPEPVSQPDEGEYIDLHLVPLHSLQSHLQDFAHKGFAIDARLSHLAAGLALAAQLA</sequence>
<dbReference type="InterPro" id="IPR015797">
    <property type="entry name" value="NUDIX_hydrolase-like_dom_sf"/>
</dbReference>
<dbReference type="InterPro" id="IPR009486">
    <property type="entry name" value="Pur_nuclsid_perm"/>
</dbReference>
<protein>
    <submittedName>
        <fullName evidence="2">Purine nucleoside permease</fullName>
    </submittedName>
</protein>
<feature type="domain" description="Nudix hydrolase" evidence="1">
    <location>
        <begin position="352"/>
        <end position="501"/>
    </location>
</feature>
<dbReference type="Pfam" id="PF00293">
    <property type="entry name" value="NUDIX"/>
    <property type="match status" value="1"/>
</dbReference>
<evidence type="ECO:0000259" key="1">
    <source>
        <dbReference type="PROSITE" id="PS51462"/>
    </source>
</evidence>
<reference evidence="2 3" key="1">
    <citation type="submission" date="2015-07" db="EMBL/GenBank/DDBJ databases">
        <title>Draft Genome Sequence of Malassezia furfur CBS1878 and Malassezia pachydermatis CBS1879.</title>
        <authorList>
            <person name="Triana S."/>
            <person name="Ohm R."/>
            <person name="Gonzalez A."/>
            <person name="DeCock H."/>
            <person name="Restrepo S."/>
            <person name="Celis A."/>
        </authorList>
    </citation>
    <scope>NUCLEOTIDE SEQUENCE [LARGE SCALE GENOMIC DNA]</scope>
    <source>
        <strain evidence="2 3">CBS 1879</strain>
    </source>
</reference>
<dbReference type="STRING" id="77020.A0A0M9VPE7"/>
<dbReference type="CDD" id="cd18888">
    <property type="entry name" value="NUDIX_ADPRase_Nudt5"/>
    <property type="match status" value="1"/>
</dbReference>
<dbReference type="SUPFAM" id="SSF55811">
    <property type="entry name" value="Nudix"/>
    <property type="match status" value="1"/>
</dbReference>
<dbReference type="RefSeq" id="XP_017991981.1">
    <property type="nucleotide sequence ID" value="XM_018138470.1"/>
</dbReference>
<dbReference type="PANTHER" id="PTHR38643:SF1">
    <property type="entry name" value="PURINE NUCLEOSIDE PERMEASE C285.05-RELATED"/>
    <property type="match status" value="1"/>
</dbReference>
<gene>
    <name evidence="2" type="ORF">Malapachy_4014</name>
</gene>
<dbReference type="PANTHER" id="PTHR38643">
    <property type="entry name" value="PURINE NUCLEOSIDE PERMEASE C285.05-RELATED"/>
    <property type="match status" value="1"/>
</dbReference>
<evidence type="ECO:0000313" key="3">
    <source>
        <dbReference type="Proteomes" id="UP000037751"/>
    </source>
</evidence>
<dbReference type="GeneID" id="28730346"/>
<dbReference type="GO" id="GO:0055085">
    <property type="term" value="P:transmembrane transport"/>
    <property type="evidence" value="ECO:0007669"/>
    <property type="project" value="InterPro"/>
</dbReference>
<dbReference type="Pfam" id="PF06516">
    <property type="entry name" value="NUP"/>
    <property type="match status" value="1"/>
</dbReference>
<dbReference type="OrthoDB" id="2331083at2759"/>
<dbReference type="Gene3D" id="3.90.79.10">
    <property type="entry name" value="Nucleoside Triphosphate Pyrophosphohydrolase"/>
    <property type="match status" value="1"/>
</dbReference>
<dbReference type="InterPro" id="IPR000086">
    <property type="entry name" value="NUDIX_hydrolase_dom"/>
</dbReference>
<dbReference type="Proteomes" id="UP000037751">
    <property type="component" value="Unassembled WGS sequence"/>
</dbReference>
<evidence type="ECO:0000313" key="2">
    <source>
        <dbReference type="EMBL" id="KOS14349.1"/>
    </source>
</evidence>